<evidence type="ECO:0000256" key="4">
    <source>
        <dbReference type="SAM" id="Phobius"/>
    </source>
</evidence>
<comment type="caution">
    <text evidence="7">The sequence shown here is derived from an EMBL/GenBank/DDBJ whole genome shotgun (WGS) entry which is preliminary data.</text>
</comment>
<feature type="transmembrane region" description="Helical" evidence="4">
    <location>
        <begin position="12"/>
        <end position="33"/>
    </location>
</feature>
<keyword evidence="3" id="KW-0807">Transducer</keyword>
<name>A0ABT5KM84_9BURK</name>
<keyword evidence="1" id="KW-0488">Methylation</keyword>
<organism evidence="7 8">
    <name type="scientific">Roseateles koreensis</name>
    <dbReference type="NCBI Taxonomy" id="2987526"/>
    <lineage>
        <taxon>Bacteria</taxon>
        <taxon>Pseudomonadati</taxon>
        <taxon>Pseudomonadota</taxon>
        <taxon>Betaproteobacteria</taxon>
        <taxon>Burkholderiales</taxon>
        <taxon>Sphaerotilaceae</taxon>
        <taxon>Roseateles</taxon>
    </lineage>
</organism>
<protein>
    <submittedName>
        <fullName evidence="7">Methyl-accepting chemotaxis protein</fullName>
    </submittedName>
</protein>
<evidence type="ECO:0000259" key="5">
    <source>
        <dbReference type="PROSITE" id="PS50111"/>
    </source>
</evidence>
<dbReference type="PROSITE" id="PS50885">
    <property type="entry name" value="HAMP"/>
    <property type="match status" value="1"/>
</dbReference>
<dbReference type="PANTHER" id="PTHR43531:SF14">
    <property type="entry name" value="METHYL-ACCEPTING CHEMOTAXIS PROTEIN I-RELATED"/>
    <property type="match status" value="1"/>
</dbReference>
<evidence type="ECO:0000256" key="2">
    <source>
        <dbReference type="ARBA" id="ARBA00029447"/>
    </source>
</evidence>
<dbReference type="SUPFAM" id="SSF58104">
    <property type="entry name" value="Methyl-accepting chemotaxis protein (MCP) signaling domain"/>
    <property type="match status" value="1"/>
</dbReference>
<keyword evidence="4" id="KW-0812">Transmembrane</keyword>
<dbReference type="Proteomes" id="UP001219862">
    <property type="component" value="Unassembled WGS sequence"/>
</dbReference>
<dbReference type="InterPro" id="IPR004090">
    <property type="entry name" value="Chemotax_Me-accpt_rcpt"/>
</dbReference>
<accession>A0ABT5KM84</accession>
<dbReference type="InterPro" id="IPR051310">
    <property type="entry name" value="MCP_chemotaxis"/>
</dbReference>
<sequence length="515" mass="54010">MLRRLKIRARLILAFAVILILSGLLVGLGTFGLTTARKALYGITHRLIPVSNITVAARTHLIESKLAATNVIGSIFDDAGIKRAEGDWERSMVGLDKAMDDFGAAATTPQAHENLSKFRALMVDYRARVQPVIAKMKAFKYPDTQEAFADLKKADTAYEPARQMLSGIEADIVKRGAEVADQVDGFVNTMVLGLLISFAVCAAFGAALAWRLSRSIVLPLRAATRFSEGMAQGDLSGHLTIEGQDETADMMHALLAMQGALAQIVGQVRESAESIQVASAEVAGGNLDLSTRTEQTASNLQQTASAMSELTGTVGHSAESAVMAKQLAGEAAQAAERGGDVVTRVVSTMGEISGSSKKIADIIGVIDGIAFQTNILALNAAVEAARAGEQGRGFAVVAGEVRQLAQRSAEAAREIKGLIGASVERVEAGTTLVGNAGNTMQDIVGSVKRVADMIGEISSATSAQSLGIGRVNTTITDLDQMTQQNAALVEESAAAAQSLKEQAIRLSGLVSSFKL</sequence>
<reference evidence="7 8" key="1">
    <citation type="submission" date="2022-10" db="EMBL/GenBank/DDBJ databases">
        <title>paucibacter sp. hw8 Genome sequencing.</title>
        <authorList>
            <person name="Park S."/>
        </authorList>
    </citation>
    <scope>NUCLEOTIDE SEQUENCE [LARGE SCALE GENOMIC DNA]</scope>
    <source>
        <strain evidence="8">hw8</strain>
    </source>
</reference>
<dbReference type="CDD" id="cd11386">
    <property type="entry name" value="MCP_signal"/>
    <property type="match status" value="1"/>
</dbReference>
<dbReference type="PRINTS" id="PR00260">
    <property type="entry name" value="CHEMTRNSDUCR"/>
</dbReference>
<dbReference type="Gene3D" id="1.10.287.950">
    <property type="entry name" value="Methyl-accepting chemotaxis protein"/>
    <property type="match status" value="1"/>
</dbReference>
<dbReference type="RefSeq" id="WP_273595086.1">
    <property type="nucleotide sequence ID" value="NZ_JAQQXS010000002.1"/>
</dbReference>
<feature type="domain" description="HAMP" evidence="6">
    <location>
        <begin position="214"/>
        <end position="266"/>
    </location>
</feature>
<comment type="similarity">
    <text evidence="2">Belongs to the methyl-accepting chemotaxis (MCP) protein family.</text>
</comment>
<feature type="domain" description="Methyl-accepting transducer" evidence="5">
    <location>
        <begin position="271"/>
        <end position="500"/>
    </location>
</feature>
<dbReference type="InterPro" id="IPR003660">
    <property type="entry name" value="HAMP_dom"/>
</dbReference>
<gene>
    <name evidence="7" type="ORF">PRZ01_02000</name>
</gene>
<dbReference type="SMART" id="SM00283">
    <property type="entry name" value="MA"/>
    <property type="match status" value="1"/>
</dbReference>
<evidence type="ECO:0000259" key="6">
    <source>
        <dbReference type="PROSITE" id="PS50885"/>
    </source>
</evidence>
<keyword evidence="4" id="KW-1133">Transmembrane helix</keyword>
<dbReference type="EMBL" id="JAQQXS010000002">
    <property type="protein sequence ID" value="MDC8783961.1"/>
    <property type="molecule type" value="Genomic_DNA"/>
</dbReference>
<keyword evidence="8" id="KW-1185">Reference proteome</keyword>
<proteinExistence type="inferred from homology"/>
<dbReference type="Pfam" id="PF00015">
    <property type="entry name" value="MCPsignal"/>
    <property type="match status" value="1"/>
</dbReference>
<dbReference type="Pfam" id="PF12729">
    <property type="entry name" value="4HB_MCP_1"/>
    <property type="match status" value="1"/>
</dbReference>
<dbReference type="PANTHER" id="PTHR43531">
    <property type="entry name" value="PROTEIN ICFG"/>
    <property type="match status" value="1"/>
</dbReference>
<keyword evidence="4" id="KW-0472">Membrane</keyword>
<dbReference type="InterPro" id="IPR004089">
    <property type="entry name" value="MCPsignal_dom"/>
</dbReference>
<evidence type="ECO:0000256" key="3">
    <source>
        <dbReference type="PROSITE-ProRule" id="PRU00284"/>
    </source>
</evidence>
<evidence type="ECO:0000313" key="8">
    <source>
        <dbReference type="Proteomes" id="UP001219862"/>
    </source>
</evidence>
<evidence type="ECO:0000313" key="7">
    <source>
        <dbReference type="EMBL" id="MDC8783961.1"/>
    </source>
</evidence>
<dbReference type="SMART" id="SM00304">
    <property type="entry name" value="HAMP"/>
    <property type="match status" value="1"/>
</dbReference>
<dbReference type="InterPro" id="IPR024478">
    <property type="entry name" value="HlyB_4HB_MCP"/>
</dbReference>
<dbReference type="PROSITE" id="PS50111">
    <property type="entry name" value="CHEMOTAXIS_TRANSDUC_2"/>
    <property type="match status" value="1"/>
</dbReference>
<evidence type="ECO:0000256" key="1">
    <source>
        <dbReference type="ARBA" id="ARBA00022481"/>
    </source>
</evidence>